<dbReference type="OrthoDB" id="4360117at2759"/>
<name>A0A9W9IS48_9EURO</name>
<keyword evidence="2" id="KW-0472">Membrane</keyword>
<evidence type="ECO:0000256" key="2">
    <source>
        <dbReference type="SAM" id="Phobius"/>
    </source>
</evidence>
<feature type="transmembrane region" description="Helical" evidence="2">
    <location>
        <begin position="348"/>
        <end position="374"/>
    </location>
</feature>
<dbReference type="Proteomes" id="UP001146351">
    <property type="component" value="Unassembled WGS sequence"/>
</dbReference>
<accession>A0A9W9IS48</accession>
<reference evidence="3" key="2">
    <citation type="journal article" date="2023" name="IMA Fungus">
        <title>Comparative genomic study of the Penicillium genus elucidates a diverse pangenome and 15 lateral gene transfer events.</title>
        <authorList>
            <person name="Petersen C."/>
            <person name="Sorensen T."/>
            <person name="Nielsen M.R."/>
            <person name="Sondergaard T.E."/>
            <person name="Sorensen J.L."/>
            <person name="Fitzpatrick D.A."/>
            <person name="Frisvad J.C."/>
            <person name="Nielsen K.L."/>
        </authorList>
    </citation>
    <scope>NUCLEOTIDE SEQUENCE</scope>
    <source>
        <strain evidence="3">IBT 21917</strain>
    </source>
</reference>
<dbReference type="EMBL" id="JAPQKO010000001">
    <property type="protein sequence ID" value="KAJ5183017.1"/>
    <property type="molecule type" value="Genomic_DNA"/>
</dbReference>
<feature type="region of interest" description="Disordered" evidence="1">
    <location>
        <begin position="1"/>
        <end position="76"/>
    </location>
</feature>
<protein>
    <submittedName>
        <fullName evidence="3">Uncharacterized protein</fullName>
    </submittedName>
</protein>
<keyword evidence="2" id="KW-1133">Transmembrane helix</keyword>
<keyword evidence="2" id="KW-0812">Transmembrane</keyword>
<sequence length="735" mass="81202">MSVSLSTFPSGWDGAPSPPTAVFGSSLSSPTPREVANSFQLRNAEPTPSKPSAGEDEQPVPTTFVTPSLPDLQPRDAEPTLATQATLGSMPDICTDYTYAYHTKMILTPGVFRLKPDKKSGWGPMDSVWNMTVSKSAKLVNVKASCQGSGCTEINGKANKMNDGLVKQRKDGSWYMKVTRNMQESLMISGELVAGKDDPNHNHTMEVRASPNCDVPVAKNCTAKNFYNNQEQWKAYRVNSHITNYTQRASSFNDYAELLFDDLLSTTDKENMDCDIRREMKCDAPDYDDCKDNPSKTLIRRRMMLDAYVQFASFMRVLYTSVEEVAASIDTYLDTIVHNIWKKAVDKAWTGITAILSAAVGLLIAGAVFLQFLLPTTGPLAALGAGLVVGTIAGSNMLGLAGNIGSYESDPSTEDTEKKKAQQYTQQALAQLNNTKKAIGDSMESKETGSQGLFGMFKDGIWVSDAVRSILKKDDLKTRLSDWYRRQMIAQYITKALNDNSAYILFLGYGPDVKYGKEKIWGSNGAPGFTQADCKKYFKDNSDWKFATTCDVPLGPKGPPGMAVIVRPETDSVKGESIETDEWFEQPVESNGHKISAKDILASSMHGQWEHGFNHTLLNVDWDNVLSHGGVQAVKNMLMNTDPAQAGLYTVPVCEIDNLGYLPLNWKAMKKWLGRKHYGDWPSAKGPCNCRDYWVQPEGGKKKYFKDFVTNDVLDTINDCHMRAAAKPFKVGIPP</sequence>
<reference evidence="3" key="1">
    <citation type="submission" date="2022-11" db="EMBL/GenBank/DDBJ databases">
        <authorList>
            <person name="Petersen C."/>
        </authorList>
    </citation>
    <scope>NUCLEOTIDE SEQUENCE</scope>
    <source>
        <strain evidence="3">IBT 21917</strain>
    </source>
</reference>
<feature type="compositionally biased region" description="Polar residues" evidence="1">
    <location>
        <begin position="23"/>
        <end position="41"/>
    </location>
</feature>
<dbReference type="AlphaFoldDB" id="A0A9W9IS48"/>
<keyword evidence="4" id="KW-1185">Reference proteome</keyword>
<evidence type="ECO:0000313" key="4">
    <source>
        <dbReference type="Proteomes" id="UP001146351"/>
    </source>
</evidence>
<evidence type="ECO:0000256" key="1">
    <source>
        <dbReference type="SAM" id="MobiDB-lite"/>
    </source>
</evidence>
<evidence type="ECO:0000313" key="3">
    <source>
        <dbReference type="EMBL" id="KAJ5183017.1"/>
    </source>
</evidence>
<comment type="caution">
    <text evidence="3">The sequence shown here is derived from an EMBL/GenBank/DDBJ whole genome shotgun (WGS) entry which is preliminary data.</text>
</comment>
<organism evidence="3 4">
    <name type="scientific">Penicillium capsulatum</name>
    <dbReference type="NCBI Taxonomy" id="69766"/>
    <lineage>
        <taxon>Eukaryota</taxon>
        <taxon>Fungi</taxon>
        <taxon>Dikarya</taxon>
        <taxon>Ascomycota</taxon>
        <taxon>Pezizomycotina</taxon>
        <taxon>Eurotiomycetes</taxon>
        <taxon>Eurotiomycetidae</taxon>
        <taxon>Eurotiales</taxon>
        <taxon>Aspergillaceae</taxon>
        <taxon>Penicillium</taxon>
    </lineage>
</organism>
<gene>
    <name evidence="3" type="ORF">N7492_000633</name>
</gene>
<proteinExistence type="predicted"/>
<feature type="transmembrane region" description="Helical" evidence="2">
    <location>
        <begin position="380"/>
        <end position="401"/>
    </location>
</feature>